<reference evidence="1" key="1">
    <citation type="journal article" date="2019" name="Sci. Rep.">
        <title>Draft genome of Tanacetum cinerariifolium, the natural source of mosquito coil.</title>
        <authorList>
            <person name="Yamashiro T."/>
            <person name="Shiraishi A."/>
            <person name="Satake H."/>
            <person name="Nakayama K."/>
        </authorList>
    </citation>
    <scope>NUCLEOTIDE SEQUENCE</scope>
</reference>
<protein>
    <submittedName>
        <fullName evidence="1">Uncharacterized protein</fullName>
    </submittedName>
</protein>
<dbReference type="AlphaFoldDB" id="A0A699H9B7"/>
<evidence type="ECO:0000313" key="1">
    <source>
        <dbReference type="EMBL" id="GEX67579.1"/>
    </source>
</evidence>
<proteinExistence type="predicted"/>
<feature type="non-terminal residue" evidence="1">
    <location>
        <position position="44"/>
    </location>
</feature>
<accession>A0A699H9B7</accession>
<gene>
    <name evidence="1" type="ORF">Tci_339554</name>
</gene>
<dbReference type="EMBL" id="BKCJ010122878">
    <property type="protein sequence ID" value="GEX67579.1"/>
    <property type="molecule type" value="Genomic_DNA"/>
</dbReference>
<comment type="caution">
    <text evidence="1">The sequence shown here is derived from an EMBL/GenBank/DDBJ whole genome shotgun (WGS) entry which is preliminary data.</text>
</comment>
<organism evidence="1">
    <name type="scientific">Tanacetum cinerariifolium</name>
    <name type="common">Dalmatian daisy</name>
    <name type="synonym">Chrysanthemum cinerariifolium</name>
    <dbReference type="NCBI Taxonomy" id="118510"/>
    <lineage>
        <taxon>Eukaryota</taxon>
        <taxon>Viridiplantae</taxon>
        <taxon>Streptophyta</taxon>
        <taxon>Embryophyta</taxon>
        <taxon>Tracheophyta</taxon>
        <taxon>Spermatophyta</taxon>
        <taxon>Magnoliopsida</taxon>
        <taxon>eudicotyledons</taxon>
        <taxon>Gunneridae</taxon>
        <taxon>Pentapetalae</taxon>
        <taxon>asterids</taxon>
        <taxon>campanulids</taxon>
        <taxon>Asterales</taxon>
        <taxon>Asteraceae</taxon>
        <taxon>Asteroideae</taxon>
        <taxon>Anthemideae</taxon>
        <taxon>Anthemidinae</taxon>
        <taxon>Tanacetum</taxon>
    </lineage>
</organism>
<sequence length="44" mass="4983">MSSMEIEQIIAQRVTNAIEAITIYEERTRVTRGSMDQVARQGAK</sequence>
<name>A0A699H9B7_TANCI</name>